<feature type="transmembrane region" description="Helical" evidence="1">
    <location>
        <begin position="277"/>
        <end position="295"/>
    </location>
</feature>
<keyword evidence="1" id="KW-0472">Membrane</keyword>
<feature type="transmembrane region" description="Helical" evidence="1">
    <location>
        <begin position="218"/>
        <end position="238"/>
    </location>
</feature>
<reference evidence="3 4" key="1">
    <citation type="journal article" date="2014" name="Int. J. Syst. Evol. Microbiol.">
        <title>Complete genome sequence of Corynebacterium casei LMG S-19264T (=DSM 44701T), isolated from a smear-ripened cheese.</title>
        <authorList>
            <consortium name="US DOE Joint Genome Institute (JGI-PGF)"/>
            <person name="Walter F."/>
            <person name="Albersmeier A."/>
            <person name="Kalinowski J."/>
            <person name="Ruckert C."/>
        </authorList>
    </citation>
    <scope>NUCLEOTIDE SEQUENCE [LARGE SCALE GENOMIC DNA]</scope>
    <source>
        <strain evidence="3 4">NBRC 110095</strain>
    </source>
</reference>
<feature type="transmembrane region" description="Helical" evidence="1">
    <location>
        <begin position="38"/>
        <end position="57"/>
    </location>
</feature>
<evidence type="ECO:0000313" key="3">
    <source>
        <dbReference type="EMBL" id="GLS28009.1"/>
    </source>
</evidence>
<feature type="transmembrane region" description="Helical" evidence="1">
    <location>
        <begin position="186"/>
        <end position="206"/>
    </location>
</feature>
<dbReference type="InterPro" id="IPR002656">
    <property type="entry name" value="Acyl_transf_3_dom"/>
</dbReference>
<feature type="transmembrane region" description="Helical" evidence="1">
    <location>
        <begin position="121"/>
        <end position="141"/>
    </location>
</feature>
<dbReference type="GO" id="GO:0016747">
    <property type="term" value="F:acyltransferase activity, transferring groups other than amino-acyl groups"/>
    <property type="evidence" value="ECO:0007669"/>
    <property type="project" value="InterPro"/>
</dbReference>
<dbReference type="Pfam" id="PF01757">
    <property type="entry name" value="Acyl_transf_3"/>
    <property type="match status" value="1"/>
</dbReference>
<keyword evidence="4" id="KW-1185">Reference proteome</keyword>
<feature type="transmembrane region" description="Helical" evidence="1">
    <location>
        <begin position="148"/>
        <end position="166"/>
    </location>
</feature>
<keyword evidence="1" id="KW-0812">Transmembrane</keyword>
<proteinExistence type="predicted"/>
<protein>
    <recommendedName>
        <fullName evidence="2">Acyltransferase 3 domain-containing protein</fullName>
    </recommendedName>
</protein>
<evidence type="ECO:0000256" key="1">
    <source>
        <dbReference type="SAM" id="Phobius"/>
    </source>
</evidence>
<dbReference type="RefSeq" id="WP_232592136.1">
    <property type="nucleotide sequence ID" value="NZ_BSPD01000095.1"/>
</dbReference>
<dbReference type="PANTHER" id="PTHR37312">
    <property type="entry name" value="MEMBRANE-BOUND ACYLTRANSFERASE YKRP-RELATED"/>
    <property type="match status" value="1"/>
</dbReference>
<dbReference type="PANTHER" id="PTHR37312:SF1">
    <property type="entry name" value="MEMBRANE-BOUND ACYLTRANSFERASE YKRP-RELATED"/>
    <property type="match status" value="1"/>
</dbReference>
<feature type="transmembrane region" description="Helical" evidence="1">
    <location>
        <begin position="69"/>
        <end position="89"/>
    </location>
</feature>
<gene>
    <name evidence="3" type="primary">pslL</name>
    <name evidence="3" type="ORF">GCM10007877_37280</name>
</gene>
<sequence length="363" mass="40822">MSQRVVLIDIAKGISIGLVVLGHVEIFRVSPLNDAMSLFRMPLFFFLSGVFFSIAYTPRQFFLKKSDELLKPYFVTSIGVMLLLGVVAARHGNLTQVIVQMWEAFIGIVYGNRDTIRWGPMWYLTHLWLVFVAAYLLFRFTRLSERRLWVQILTITGLLISGKFLAEAVPDVALSTGVGSVSSNGLPFRFDSVLLSLAFFASGRLCRQQVVDFQPNTLLCGVALAVFLSIATFTDALIDLGVARYESPIWATLASISGLYVVLTLSYWIARVSWFSTGLMVLGNGSLFILIFHYYPLYKISQTLENLFGADLIIVSSALAYVLSILLSLMIRWVILRMKLLSWCYFPIYAKTRLNRTPAVQTV</sequence>
<dbReference type="AlphaFoldDB" id="A0AA37WNJ3"/>
<dbReference type="InterPro" id="IPR052734">
    <property type="entry name" value="Nod_factor_acetyltransferase"/>
</dbReference>
<feature type="transmembrane region" description="Helical" evidence="1">
    <location>
        <begin position="7"/>
        <end position="26"/>
    </location>
</feature>
<dbReference type="EMBL" id="BSPD01000095">
    <property type="protein sequence ID" value="GLS28009.1"/>
    <property type="molecule type" value="Genomic_DNA"/>
</dbReference>
<name>A0AA37WNJ3_9GAMM</name>
<feature type="domain" description="Acyltransferase 3" evidence="2">
    <location>
        <begin position="8"/>
        <end position="333"/>
    </location>
</feature>
<feature type="transmembrane region" description="Helical" evidence="1">
    <location>
        <begin position="250"/>
        <end position="270"/>
    </location>
</feature>
<evidence type="ECO:0000313" key="4">
    <source>
        <dbReference type="Proteomes" id="UP001156870"/>
    </source>
</evidence>
<accession>A0AA37WNJ3</accession>
<keyword evidence="1" id="KW-1133">Transmembrane helix</keyword>
<comment type="caution">
    <text evidence="3">The sequence shown here is derived from an EMBL/GenBank/DDBJ whole genome shotgun (WGS) entry which is preliminary data.</text>
</comment>
<feature type="transmembrane region" description="Helical" evidence="1">
    <location>
        <begin position="307"/>
        <end position="331"/>
    </location>
</feature>
<evidence type="ECO:0000259" key="2">
    <source>
        <dbReference type="Pfam" id="PF01757"/>
    </source>
</evidence>
<organism evidence="3 4">
    <name type="scientific">Marinibactrum halimedae</name>
    <dbReference type="NCBI Taxonomy" id="1444977"/>
    <lineage>
        <taxon>Bacteria</taxon>
        <taxon>Pseudomonadati</taxon>
        <taxon>Pseudomonadota</taxon>
        <taxon>Gammaproteobacteria</taxon>
        <taxon>Cellvibrionales</taxon>
        <taxon>Cellvibrionaceae</taxon>
        <taxon>Marinibactrum</taxon>
    </lineage>
</organism>
<dbReference type="Proteomes" id="UP001156870">
    <property type="component" value="Unassembled WGS sequence"/>
</dbReference>